<dbReference type="Proteomes" id="UP000476411">
    <property type="component" value="Chromosome"/>
</dbReference>
<dbReference type="NCBIfam" id="TIGR04193">
    <property type="entry name" value="SPASM_w_grasp"/>
    <property type="match status" value="1"/>
</dbReference>
<dbReference type="SUPFAM" id="SSF102114">
    <property type="entry name" value="Radical SAM enzymes"/>
    <property type="match status" value="1"/>
</dbReference>
<evidence type="ECO:0000313" key="1">
    <source>
        <dbReference type="EMBL" id="QHS58470.1"/>
    </source>
</evidence>
<sequence length="333" mass="38661">MEWFRFFASCRIVAGQHSSAIYDLDRSVIYDLPNAFLDILREATSTPVGQLPEVYGETRYPQIKQFMNKFVEKEIAFYTTEPERFPDIDLSWEMPRHITNAILELDDTDSYSFSAVIAQLNELNCQAIQIRLLRCFSTAQITQVILKALSGTQISYCEIMAPAGETDATQWVSLMDLQPRLRRVFVYAAAADAILYNDNDRFGRKVVAFKKDIRQETREKIRPERFSPNIISFTEAQSHNLGLNRKVAIDSNGNIRNYISHARSFGHANEQKLETVINLPAFREKWLLSNDQIEDCKNCQYRYACVSNSDIRQENDKYYKTDMCTFNQQENTW</sequence>
<keyword evidence="2" id="KW-1185">Reference proteome</keyword>
<reference evidence="1 2" key="1">
    <citation type="submission" date="2020-01" db="EMBL/GenBank/DDBJ databases">
        <title>Complete genome sequence of Chitinophaga sp. H33E-04 isolated from quinoa roots.</title>
        <authorList>
            <person name="Weon H.-Y."/>
            <person name="Lee S.A."/>
        </authorList>
    </citation>
    <scope>NUCLEOTIDE SEQUENCE [LARGE SCALE GENOMIC DNA]</scope>
    <source>
        <strain evidence="1 2">H33E-04</strain>
    </source>
</reference>
<dbReference type="EMBL" id="CP048113">
    <property type="protein sequence ID" value="QHS58470.1"/>
    <property type="molecule type" value="Genomic_DNA"/>
</dbReference>
<gene>
    <name evidence="1" type="primary">gwsS</name>
    <name evidence="1" type="ORF">GWR21_02330</name>
</gene>
<protein>
    <submittedName>
        <fullName evidence="1">Grasp-with-spasm system SPASM domain peptide maturase</fullName>
    </submittedName>
</protein>
<dbReference type="KEGG" id="chih:GWR21_02330"/>
<dbReference type="AlphaFoldDB" id="A0A6B9Z8B3"/>
<dbReference type="InterPro" id="IPR013785">
    <property type="entry name" value="Aldolase_TIM"/>
</dbReference>
<dbReference type="RefSeq" id="WP_162330173.1">
    <property type="nucleotide sequence ID" value="NZ_CP048113.1"/>
</dbReference>
<dbReference type="Gene3D" id="3.20.20.70">
    <property type="entry name" value="Aldolase class I"/>
    <property type="match status" value="1"/>
</dbReference>
<proteinExistence type="predicted"/>
<evidence type="ECO:0000313" key="2">
    <source>
        <dbReference type="Proteomes" id="UP000476411"/>
    </source>
</evidence>
<accession>A0A6B9Z8B3</accession>
<dbReference type="InterPro" id="IPR026497">
    <property type="entry name" value="GRASP-with-SPASM"/>
</dbReference>
<dbReference type="InterPro" id="IPR058240">
    <property type="entry name" value="rSAM_sf"/>
</dbReference>
<organism evidence="1 2">
    <name type="scientific">Chitinophaga agri</name>
    <dbReference type="NCBI Taxonomy" id="2703787"/>
    <lineage>
        <taxon>Bacteria</taxon>
        <taxon>Pseudomonadati</taxon>
        <taxon>Bacteroidota</taxon>
        <taxon>Chitinophagia</taxon>
        <taxon>Chitinophagales</taxon>
        <taxon>Chitinophagaceae</taxon>
        <taxon>Chitinophaga</taxon>
    </lineage>
</organism>
<name>A0A6B9Z8B3_9BACT</name>